<evidence type="ECO:0000313" key="5">
    <source>
        <dbReference type="EMBL" id="KAF7210682.1"/>
    </source>
</evidence>
<dbReference type="EMBL" id="JAAVVJ010000013">
    <property type="protein sequence ID" value="KAF7210682.1"/>
    <property type="molecule type" value="Genomic_DNA"/>
</dbReference>
<organism evidence="5 6">
    <name type="scientific">Nothobranchius furzeri</name>
    <name type="common">Turquoise killifish</name>
    <dbReference type="NCBI Taxonomy" id="105023"/>
    <lineage>
        <taxon>Eukaryota</taxon>
        <taxon>Metazoa</taxon>
        <taxon>Chordata</taxon>
        <taxon>Craniata</taxon>
        <taxon>Vertebrata</taxon>
        <taxon>Euteleostomi</taxon>
        <taxon>Actinopterygii</taxon>
        <taxon>Neopterygii</taxon>
        <taxon>Teleostei</taxon>
        <taxon>Neoteleostei</taxon>
        <taxon>Acanthomorphata</taxon>
        <taxon>Ovalentaria</taxon>
        <taxon>Atherinomorphae</taxon>
        <taxon>Cyprinodontiformes</taxon>
        <taxon>Nothobranchiidae</taxon>
        <taxon>Nothobranchius</taxon>
    </lineage>
</organism>
<gene>
    <name evidence="5" type="ORF">G4P62_019950</name>
</gene>
<keyword evidence="2" id="KW-0677">Repeat</keyword>
<evidence type="ECO:0000259" key="4">
    <source>
        <dbReference type="PROSITE" id="PS50228"/>
    </source>
</evidence>
<keyword evidence="1" id="KW-0430">Lectin</keyword>
<dbReference type="InterPro" id="IPR000922">
    <property type="entry name" value="Lectin_gal-bd_dom"/>
</dbReference>
<evidence type="ECO:0000256" key="1">
    <source>
        <dbReference type="ARBA" id="ARBA00022734"/>
    </source>
</evidence>
<dbReference type="PANTHER" id="PTHR46780">
    <property type="entry name" value="PROTEIN EVA-1"/>
    <property type="match status" value="1"/>
</dbReference>
<dbReference type="OMA" id="ATHKTIC"/>
<feature type="domain" description="SUEL-type lectin" evidence="4">
    <location>
        <begin position="29"/>
        <end position="120"/>
    </location>
</feature>
<evidence type="ECO:0000256" key="2">
    <source>
        <dbReference type="ARBA" id="ARBA00022737"/>
    </source>
</evidence>
<dbReference type="PROSITE" id="PS50228">
    <property type="entry name" value="SUEL_LECTIN"/>
    <property type="match status" value="2"/>
</dbReference>
<dbReference type="AlphaFoldDB" id="A0A9D3BI06"/>
<dbReference type="Proteomes" id="UP000822369">
    <property type="component" value="Chromosome 13"/>
</dbReference>
<comment type="caution">
    <text evidence="5">The sequence shown here is derived from an EMBL/GenBank/DDBJ whole genome shotgun (WGS) entry which is preliminary data.</text>
</comment>
<reference evidence="5" key="1">
    <citation type="submission" date="2020-03" db="EMBL/GenBank/DDBJ databases">
        <title>Intra-Species Differences in Population Size shape Life History and Genome Evolution.</title>
        <authorList>
            <person name="Willemsen D."/>
            <person name="Cui R."/>
            <person name="Valenzano D.R."/>
        </authorList>
    </citation>
    <scope>NUCLEOTIDE SEQUENCE</scope>
    <source>
        <strain evidence="5">GRZ</strain>
        <tissue evidence="5">Whole</tissue>
    </source>
</reference>
<name>A0A9D3BI06_NOTFU</name>
<dbReference type="KEGG" id="nfu:107374100"/>
<evidence type="ECO:0000256" key="3">
    <source>
        <dbReference type="SAM" id="SignalP"/>
    </source>
</evidence>
<dbReference type="FunFam" id="2.60.120.740:FF:000001">
    <property type="entry name" value="Adhesion G protein-coupled receptor L2"/>
    <property type="match status" value="1"/>
</dbReference>
<dbReference type="OrthoDB" id="8446868at2759"/>
<sequence length="223" mass="24500">MHQIKLVPGVALVFLLTFTGASSMSTITCDDHNVHRMSCDYGVILLKDAMYGRKDSEPCPSAGVRALPNPHTTCSQTGTKELIKSSCDGKKTYELSMKELHTSDPCPTVSKYLETDYICVRATHKTICEGSTVQIKCGRRQLIFILGAYFGRQDKKTCSKGRPESEIQNCDCSKSVTDIVAHNCNGGNSCNIEVSTKVLTDPCTGTYKYLELAYECQSKKTSP</sequence>
<feature type="domain" description="SUEL-type lectin" evidence="4">
    <location>
        <begin position="127"/>
        <end position="217"/>
    </location>
</feature>
<keyword evidence="3" id="KW-0732">Signal</keyword>
<evidence type="ECO:0000313" key="6">
    <source>
        <dbReference type="Proteomes" id="UP000822369"/>
    </source>
</evidence>
<proteinExistence type="predicted"/>
<protein>
    <submittedName>
        <fullName evidence="5">L-rhamnose-binding lectin CSL2-like</fullName>
    </submittedName>
</protein>
<feature type="signal peptide" evidence="3">
    <location>
        <begin position="1"/>
        <end position="23"/>
    </location>
</feature>
<accession>A0A9D3BI06</accession>
<dbReference type="GO" id="GO:0030246">
    <property type="term" value="F:carbohydrate binding"/>
    <property type="evidence" value="ECO:0007669"/>
    <property type="project" value="UniProtKB-KW"/>
</dbReference>
<dbReference type="Pfam" id="PF02140">
    <property type="entry name" value="SUEL_Lectin"/>
    <property type="match status" value="2"/>
</dbReference>
<dbReference type="Gene3D" id="2.60.120.740">
    <property type="match status" value="2"/>
</dbReference>
<feature type="chain" id="PRO_5039576974" evidence="3">
    <location>
        <begin position="24"/>
        <end position="223"/>
    </location>
</feature>
<dbReference type="InterPro" id="IPR043159">
    <property type="entry name" value="Lectin_gal-bd_sf"/>
</dbReference>